<evidence type="ECO:0000313" key="3">
    <source>
        <dbReference type="EMBL" id="OIN07850.1"/>
    </source>
</evidence>
<dbReference type="Proteomes" id="UP000182654">
    <property type="component" value="Chromosome I"/>
</dbReference>
<evidence type="ECO:0000313" key="5">
    <source>
        <dbReference type="Proteomes" id="UP000181686"/>
    </source>
</evidence>
<accession>A0A1H0P8A4</accession>
<dbReference type="Proteomes" id="UP000181686">
    <property type="component" value="Unassembled WGS sequence"/>
</dbReference>
<sequence>MQKRHQVFISSTYADLKQERALVTQTLMQMDCIPAGMELFPATDEDQLEFIKKVIDDCDYYLLIIGGRYGSTTEEGISYTEKEYEYAVEKAIPVIALLHQNPTSISVDKSDISPEMRERLDRFRGRVSTGRLVKYWSNGTELAGQVAISIAQAISRFPTVGWIRGNNVASEDLLREINDLRKENQALKEKYELQKTIPPIEELNPADLESGVTLHGTYLSGMTRAAWSVNTSWREIFYLISPYLTVNTSEATIKDHLKSSIITKHGVYQNKNILNDQDFQTVAIQMQILGLVTINARNEHSIEKLWKLTPKGEALMYKLRVIQS</sequence>
<reference evidence="3 5" key="1">
    <citation type="submission" date="2016-08" db="EMBL/GenBank/DDBJ databases">
        <title>Draft genome sequence of the type strain of Pseudomonas extremorientalis LMG 19695T isolated from drinking water reservoir.</title>
        <authorList>
            <person name="Tambong J.T."/>
        </authorList>
    </citation>
    <scope>NUCLEOTIDE SEQUENCE [LARGE SCALE GENOMIC DNA]</scope>
    <source>
        <strain evidence="3 5">LMG 19695</strain>
    </source>
</reference>
<evidence type="ECO:0000259" key="2">
    <source>
        <dbReference type="Pfam" id="PF13271"/>
    </source>
</evidence>
<evidence type="ECO:0000256" key="1">
    <source>
        <dbReference type="SAM" id="Coils"/>
    </source>
</evidence>
<reference evidence="4 6" key="2">
    <citation type="submission" date="2016-10" db="EMBL/GenBank/DDBJ databases">
        <authorList>
            <person name="Varghese N."/>
            <person name="Submissions S."/>
        </authorList>
    </citation>
    <scope>NUCLEOTIDE SEQUENCE [LARGE SCALE GENOMIC DNA]</scope>
    <source>
        <strain evidence="4 6">BS2774</strain>
    </source>
</reference>
<dbReference type="EMBL" id="MDGK01000040">
    <property type="protein sequence ID" value="OIN07850.1"/>
    <property type="molecule type" value="Genomic_DNA"/>
</dbReference>
<keyword evidence="1" id="KW-0175">Coiled coil</keyword>
<evidence type="ECO:0000313" key="6">
    <source>
        <dbReference type="Proteomes" id="UP000182654"/>
    </source>
</evidence>
<dbReference type="Pfam" id="PF13271">
    <property type="entry name" value="DUF4062"/>
    <property type="match status" value="1"/>
</dbReference>
<feature type="domain" description="DUF4062" evidence="2">
    <location>
        <begin position="6"/>
        <end position="87"/>
    </location>
</feature>
<dbReference type="EMBL" id="LT629708">
    <property type="protein sequence ID" value="SDP01292.1"/>
    <property type="molecule type" value="Genomic_DNA"/>
</dbReference>
<proteinExistence type="predicted"/>
<feature type="coiled-coil region" evidence="1">
    <location>
        <begin position="170"/>
        <end position="197"/>
    </location>
</feature>
<name>A0A1H0P8A4_9PSED</name>
<evidence type="ECO:0000313" key="4">
    <source>
        <dbReference type="EMBL" id="SDP01292.1"/>
    </source>
</evidence>
<organism evidence="3 5">
    <name type="scientific">Pseudomonas extremorientalis</name>
    <dbReference type="NCBI Taxonomy" id="169669"/>
    <lineage>
        <taxon>Bacteria</taxon>
        <taxon>Pseudomonadati</taxon>
        <taxon>Pseudomonadota</taxon>
        <taxon>Gammaproteobacteria</taxon>
        <taxon>Pseudomonadales</taxon>
        <taxon>Pseudomonadaceae</taxon>
        <taxon>Pseudomonas</taxon>
    </lineage>
</organism>
<keyword evidence="6" id="KW-1185">Reference proteome</keyword>
<gene>
    <name evidence="3" type="ORF">BFN10_16285</name>
    <name evidence="4" type="ORF">SAMN04490184_2044</name>
</gene>
<dbReference type="InterPro" id="IPR025139">
    <property type="entry name" value="DUF4062"/>
</dbReference>
<protein>
    <recommendedName>
        <fullName evidence="2">DUF4062 domain-containing protein</fullName>
    </recommendedName>
</protein>
<dbReference type="AlphaFoldDB" id="A0A1H0P8A4"/>